<evidence type="ECO:0000256" key="3">
    <source>
        <dbReference type="ARBA" id="ARBA00023163"/>
    </source>
</evidence>
<evidence type="ECO:0000256" key="2">
    <source>
        <dbReference type="ARBA" id="ARBA00023125"/>
    </source>
</evidence>
<keyword evidence="3" id="KW-0804">Transcription</keyword>
<gene>
    <name evidence="5" type="ORF">Ahy_B05g074904</name>
</gene>
<feature type="domain" description="HTH cro/C1-type" evidence="4">
    <location>
        <begin position="160"/>
        <end position="179"/>
    </location>
</feature>
<dbReference type="PROSITE" id="PS50943">
    <property type="entry name" value="HTH_CROC1"/>
    <property type="match status" value="2"/>
</dbReference>
<reference evidence="5 6" key="1">
    <citation type="submission" date="2019-01" db="EMBL/GenBank/DDBJ databases">
        <title>Sequencing of cultivated peanut Arachis hypogaea provides insights into genome evolution and oil improvement.</title>
        <authorList>
            <person name="Chen X."/>
        </authorList>
    </citation>
    <scope>NUCLEOTIDE SEQUENCE [LARGE SCALE GENOMIC DNA]</scope>
    <source>
        <strain evidence="6">cv. Fuhuasheng</strain>
        <tissue evidence="5">Leaves</tissue>
    </source>
</reference>
<dbReference type="SUPFAM" id="SSF47413">
    <property type="entry name" value="lambda repressor-like DNA-binding domains"/>
    <property type="match status" value="1"/>
</dbReference>
<sequence length="342" mass="38991">MDIGRTFWRNHTNGTQITQRTFQRHSFHQASNIYHHLSTILFSFQFFFFTHNRFSSFNSSFRFSSKLTSCFATMPTRSTGTITQDWEPVVLHKSRPKAQDLRNPKAVNQALRSGAEVQTIKKFDGGSNRKPGPGINARKLEEGTEPAALERVAVEVRQAIQKARLDKKMSQAELAKQINERPQPKAQDLRNPKAVNQALRSGAEVQTIKKFDAGSNRKPGPGINARKLEEGTEPAALERVAVEARQAIQKARLDKKMRQAELAKQINERPQVVQEYENGKAQPNQAVLAKMERVKQSFLIAPHESHFQIVHHILREYVMQTPDYKVNTFDISSSAFQDDPWF</sequence>
<comment type="caution">
    <text evidence="5">The sequence shown here is derived from an EMBL/GenBank/DDBJ whole genome shotgun (WGS) entry which is preliminary data.</text>
</comment>
<feature type="domain" description="HTH cro/C1-type" evidence="4">
    <location>
        <begin position="248"/>
        <end position="294"/>
    </location>
</feature>
<dbReference type="Proteomes" id="UP000289738">
    <property type="component" value="Chromosome B05"/>
</dbReference>
<dbReference type="InterPro" id="IPR013729">
    <property type="entry name" value="MBF1_N"/>
</dbReference>
<dbReference type="InterPro" id="IPR001387">
    <property type="entry name" value="Cro/C1-type_HTH"/>
</dbReference>
<keyword evidence="2" id="KW-0238">DNA-binding</keyword>
<dbReference type="Pfam" id="PF08523">
    <property type="entry name" value="MBF1"/>
    <property type="match status" value="2"/>
</dbReference>
<keyword evidence="1" id="KW-0805">Transcription regulation</keyword>
<dbReference type="GO" id="GO:0005634">
    <property type="term" value="C:nucleus"/>
    <property type="evidence" value="ECO:0007669"/>
    <property type="project" value="TreeGrafter"/>
</dbReference>
<dbReference type="SMART" id="SM00530">
    <property type="entry name" value="HTH_XRE"/>
    <property type="match status" value="2"/>
</dbReference>
<dbReference type="PANTHER" id="PTHR10245:SF15">
    <property type="entry name" value="ENDOTHELIAL DIFFERENTIATION-RELATED FACTOR 1"/>
    <property type="match status" value="1"/>
</dbReference>
<accession>A0A444Z005</accession>
<dbReference type="STRING" id="3818.A0A444Z005"/>
<dbReference type="CDD" id="cd00093">
    <property type="entry name" value="HTH_XRE"/>
    <property type="match status" value="1"/>
</dbReference>
<dbReference type="GO" id="GO:0003677">
    <property type="term" value="F:DNA binding"/>
    <property type="evidence" value="ECO:0007669"/>
    <property type="project" value="UniProtKB-KW"/>
</dbReference>
<dbReference type="Pfam" id="PF01381">
    <property type="entry name" value="HTH_3"/>
    <property type="match status" value="1"/>
</dbReference>
<dbReference type="AlphaFoldDB" id="A0A444Z005"/>
<dbReference type="PANTHER" id="PTHR10245">
    <property type="entry name" value="ENDOTHELIAL DIFFERENTIATION-RELATED FACTOR 1 MULTIPROTEIN BRIDGING FACTOR 1"/>
    <property type="match status" value="1"/>
</dbReference>
<protein>
    <recommendedName>
        <fullName evidence="4">HTH cro/C1-type domain-containing protein</fullName>
    </recommendedName>
</protein>
<dbReference type="Gene3D" id="1.10.260.40">
    <property type="entry name" value="lambda repressor-like DNA-binding domains"/>
    <property type="match status" value="2"/>
</dbReference>
<name>A0A444Z005_ARAHY</name>
<dbReference type="InterPro" id="IPR010982">
    <property type="entry name" value="Lambda_DNA-bd_dom_sf"/>
</dbReference>
<evidence type="ECO:0000259" key="4">
    <source>
        <dbReference type="PROSITE" id="PS50943"/>
    </source>
</evidence>
<proteinExistence type="predicted"/>
<evidence type="ECO:0000313" key="5">
    <source>
        <dbReference type="EMBL" id="RYR07537.1"/>
    </source>
</evidence>
<evidence type="ECO:0000313" key="6">
    <source>
        <dbReference type="Proteomes" id="UP000289738"/>
    </source>
</evidence>
<keyword evidence="6" id="KW-1185">Reference proteome</keyword>
<organism evidence="5 6">
    <name type="scientific">Arachis hypogaea</name>
    <name type="common">Peanut</name>
    <dbReference type="NCBI Taxonomy" id="3818"/>
    <lineage>
        <taxon>Eukaryota</taxon>
        <taxon>Viridiplantae</taxon>
        <taxon>Streptophyta</taxon>
        <taxon>Embryophyta</taxon>
        <taxon>Tracheophyta</taxon>
        <taxon>Spermatophyta</taxon>
        <taxon>Magnoliopsida</taxon>
        <taxon>eudicotyledons</taxon>
        <taxon>Gunneridae</taxon>
        <taxon>Pentapetalae</taxon>
        <taxon>rosids</taxon>
        <taxon>fabids</taxon>
        <taxon>Fabales</taxon>
        <taxon>Fabaceae</taxon>
        <taxon>Papilionoideae</taxon>
        <taxon>50 kb inversion clade</taxon>
        <taxon>dalbergioids sensu lato</taxon>
        <taxon>Dalbergieae</taxon>
        <taxon>Pterocarpus clade</taxon>
        <taxon>Arachis</taxon>
    </lineage>
</organism>
<evidence type="ECO:0000256" key="1">
    <source>
        <dbReference type="ARBA" id="ARBA00023015"/>
    </source>
</evidence>
<dbReference type="EMBL" id="SDMP01000015">
    <property type="protein sequence ID" value="RYR07537.1"/>
    <property type="molecule type" value="Genomic_DNA"/>
</dbReference>